<dbReference type="SUPFAM" id="SSF52540">
    <property type="entry name" value="P-loop containing nucleoside triphosphate hydrolases"/>
    <property type="match status" value="2"/>
</dbReference>
<evidence type="ECO:0000259" key="9">
    <source>
        <dbReference type="PROSITE" id="PS51012"/>
    </source>
</evidence>
<keyword evidence="2 7" id="KW-0812">Transmembrane</keyword>
<name>A0ABU9TQQ0_9GAMM</name>
<dbReference type="SMART" id="SM00382">
    <property type="entry name" value="AAA"/>
    <property type="match status" value="2"/>
</dbReference>
<feature type="domain" description="ABC transporter" evidence="8">
    <location>
        <begin position="9"/>
        <end position="244"/>
    </location>
</feature>
<dbReference type="Proteomes" id="UP001449225">
    <property type="component" value="Unassembled WGS sequence"/>
</dbReference>
<evidence type="ECO:0000259" key="8">
    <source>
        <dbReference type="PROSITE" id="PS50893"/>
    </source>
</evidence>
<feature type="transmembrane region" description="Helical" evidence="7">
    <location>
        <begin position="742"/>
        <end position="760"/>
    </location>
</feature>
<feature type="transmembrane region" description="Helical" evidence="7">
    <location>
        <begin position="909"/>
        <end position="927"/>
    </location>
</feature>
<keyword evidence="5 7" id="KW-1133">Transmembrane helix</keyword>
<evidence type="ECO:0000256" key="5">
    <source>
        <dbReference type="ARBA" id="ARBA00022989"/>
    </source>
</evidence>
<dbReference type="PROSITE" id="PS51012">
    <property type="entry name" value="ABC_TM2"/>
    <property type="match status" value="1"/>
</dbReference>
<dbReference type="InterPro" id="IPR013525">
    <property type="entry name" value="ABC2_TM"/>
</dbReference>
<evidence type="ECO:0000256" key="7">
    <source>
        <dbReference type="SAM" id="Phobius"/>
    </source>
</evidence>
<dbReference type="PANTHER" id="PTHR43038">
    <property type="entry name" value="ATP-BINDING CASSETTE, SUB-FAMILY H, MEMBER 1"/>
    <property type="match status" value="1"/>
</dbReference>
<evidence type="ECO:0000256" key="3">
    <source>
        <dbReference type="ARBA" id="ARBA00022741"/>
    </source>
</evidence>
<dbReference type="InterPro" id="IPR003593">
    <property type="entry name" value="AAA+_ATPase"/>
</dbReference>
<comment type="subcellular location">
    <subcellularLocation>
        <location evidence="1">Membrane</location>
        <topology evidence="1">Multi-pass membrane protein</topology>
    </subcellularLocation>
</comment>
<dbReference type="RefSeq" id="WP_342854069.1">
    <property type="nucleotide sequence ID" value="NZ_JBBMRA010000004.1"/>
</dbReference>
<keyword evidence="11" id="KW-1185">Reference proteome</keyword>
<dbReference type="InterPro" id="IPR003439">
    <property type="entry name" value="ABC_transporter-like_ATP-bd"/>
</dbReference>
<dbReference type="PROSITE" id="PS50893">
    <property type="entry name" value="ABC_TRANSPORTER_2"/>
    <property type="match status" value="2"/>
</dbReference>
<keyword evidence="6 7" id="KW-0472">Membrane</keyword>
<comment type="caution">
    <text evidence="10">The sequence shown here is derived from an EMBL/GenBank/DDBJ whole genome shotgun (WGS) entry which is preliminary data.</text>
</comment>
<reference evidence="10 11" key="1">
    <citation type="submission" date="2024-03" db="EMBL/GenBank/DDBJ databases">
        <title>Community enrichment and isolation of bacterial strains for fucoidan degradation.</title>
        <authorList>
            <person name="Sichert A."/>
        </authorList>
    </citation>
    <scope>NUCLEOTIDE SEQUENCE [LARGE SCALE GENOMIC DNA]</scope>
    <source>
        <strain evidence="10 11">AS76</strain>
    </source>
</reference>
<dbReference type="EMBL" id="JBBMRA010000004">
    <property type="protein sequence ID" value="MEM5536038.1"/>
    <property type="molecule type" value="Genomic_DNA"/>
</dbReference>
<proteinExistence type="predicted"/>
<keyword evidence="3" id="KW-0547">Nucleotide-binding</keyword>
<evidence type="ECO:0000313" key="10">
    <source>
        <dbReference type="EMBL" id="MEM5536038.1"/>
    </source>
</evidence>
<feature type="transmembrane region" description="Helical" evidence="7">
    <location>
        <begin position="877"/>
        <end position="897"/>
    </location>
</feature>
<dbReference type="InterPro" id="IPR027417">
    <property type="entry name" value="P-loop_NTPase"/>
</dbReference>
<feature type="domain" description="ABC transporter" evidence="8">
    <location>
        <begin position="273"/>
        <end position="503"/>
    </location>
</feature>
<keyword evidence="4" id="KW-0067">ATP-binding</keyword>
<dbReference type="InterPro" id="IPR047817">
    <property type="entry name" value="ABC2_TM_bact-type"/>
</dbReference>
<feature type="transmembrane region" description="Helical" evidence="7">
    <location>
        <begin position="845"/>
        <end position="865"/>
    </location>
</feature>
<evidence type="ECO:0000256" key="2">
    <source>
        <dbReference type="ARBA" id="ARBA00022692"/>
    </source>
</evidence>
<dbReference type="NCBIfam" id="NF033858">
    <property type="entry name" value="ABC2_perm_RbbA"/>
    <property type="match status" value="1"/>
</dbReference>
<dbReference type="InterPro" id="IPR047651">
    <property type="entry name" value="ABC2_perm_RbbA"/>
</dbReference>
<dbReference type="Gene3D" id="3.40.1710.10">
    <property type="entry name" value="abc type-2 transporter like domain"/>
    <property type="match status" value="1"/>
</dbReference>
<evidence type="ECO:0000256" key="6">
    <source>
        <dbReference type="ARBA" id="ARBA00023136"/>
    </source>
</evidence>
<evidence type="ECO:0000256" key="1">
    <source>
        <dbReference type="ARBA" id="ARBA00004141"/>
    </source>
</evidence>
<dbReference type="Pfam" id="PF12698">
    <property type="entry name" value="ABC2_membrane_3"/>
    <property type="match status" value="1"/>
</dbReference>
<feature type="domain" description="ABC transmembrane type-2" evidence="9">
    <location>
        <begin position="688"/>
        <end position="930"/>
    </location>
</feature>
<organism evidence="10 11">
    <name type="scientific">Neptuniibacter pectenicola</name>
    <dbReference type="NCBI Taxonomy" id="1806669"/>
    <lineage>
        <taxon>Bacteria</taxon>
        <taxon>Pseudomonadati</taxon>
        <taxon>Pseudomonadota</taxon>
        <taxon>Gammaproteobacteria</taxon>
        <taxon>Oceanospirillales</taxon>
        <taxon>Oceanospirillaceae</taxon>
        <taxon>Neptuniibacter</taxon>
    </lineage>
</organism>
<feature type="transmembrane region" description="Helical" evidence="7">
    <location>
        <begin position="816"/>
        <end position="838"/>
    </location>
</feature>
<accession>A0ABU9TQQ0</accession>
<feature type="transmembrane region" description="Helical" evidence="7">
    <location>
        <begin position="787"/>
        <end position="810"/>
    </location>
</feature>
<sequence length="932" mass="100918">MAEQGCPIARIQGVTHVYKKTHAVDNITLDIPAGLMVGLLGPDGVGKSTLMGLISGARKLQKGQLEVLGGDMASAAHRKAVGPGIAYMPQGLGKNLYAELSVEENLDFFGKLFGQTLSERKARIERLTKATGLHPFLSRQAGKLSGGMKQKLGLCCSLIHDPDLLILDEPTTGVDPLSRRQFWALIATIRKERPTMSVLVSTAYMDEAEGFDWLVAMDAGQVLDTGTPEALKAKTDAADLETAFVRLLPESKRGDMNELVIPPLEAREGKPAIVAKGLTRRFGDFTAVNNVSFEIQAGEIFGFLGSNGCGKTTTMKMLTGLLPVSEGEAFLFGQPVNAGDLETRKRVGFMTQAFSLYGELTVAQNLTLHARLFHLTAEKTVERIDALVERFSLGEYMDALASSLPLGMRQRLSLAVAVIHEPEMLILDEPTSGVDPVARDGFWELLVQLSREDNVTIFISTHFMNEALRCDRISLMHAGQVLVYDKPQHLVEAKGAASLEEAFIGYLEDAIGEKEKDDKGVEAAEPADVVSTDSALTEESAVITGAADHVRVNKKPQGFSLNRLLAYSYREIMEVMRDPVRMAFAFLGSSLLLIVIAYGISLDVENLTYAALDNDRTPESREYLSNFEGSRYFSEQPALTSKDELERRLKSNDITLAIEIPSGFGRNLKKGETPSVSAWIDGANTTRAGTIAGYVSGAHIHYLTQLATNAGVDASAVSKVTLEPRYRYNPSFETIYSIGPKTPAMLLLLFPAILMAVSMAREKEIGTITNFYVTPTNRIEFLIGKQLPYIGIGMVNFVILTLLVVFLLGVPLKGSLLGLGLGALLYVFAATSFGLLISTVTKSQVAAVFATAILSIMPTINFSGLVQPTSTMEGGGYLIGLLWPATYYMHLSVAAFTKGLGLSELMGDVVVLAFFGPVLVAIAAVFLKKQEA</sequence>
<dbReference type="Gene3D" id="3.40.50.300">
    <property type="entry name" value="P-loop containing nucleotide triphosphate hydrolases"/>
    <property type="match status" value="2"/>
</dbReference>
<dbReference type="InterPro" id="IPR017871">
    <property type="entry name" value="ABC_transporter-like_CS"/>
</dbReference>
<protein>
    <submittedName>
        <fullName evidence="10">Ribosome-associated ATPase/putative transporter RbbA</fullName>
    </submittedName>
</protein>
<evidence type="ECO:0000256" key="4">
    <source>
        <dbReference type="ARBA" id="ARBA00022840"/>
    </source>
</evidence>
<feature type="transmembrane region" description="Helical" evidence="7">
    <location>
        <begin position="580"/>
        <end position="600"/>
    </location>
</feature>
<dbReference type="PANTHER" id="PTHR43038:SF4">
    <property type="entry name" value="RIBOSOME-ASSOCIATED ATPASE"/>
    <property type="match status" value="1"/>
</dbReference>
<evidence type="ECO:0000313" key="11">
    <source>
        <dbReference type="Proteomes" id="UP001449225"/>
    </source>
</evidence>
<dbReference type="Pfam" id="PF00005">
    <property type="entry name" value="ABC_tran"/>
    <property type="match status" value="2"/>
</dbReference>
<dbReference type="PROSITE" id="PS00211">
    <property type="entry name" value="ABC_TRANSPORTER_1"/>
    <property type="match status" value="1"/>
</dbReference>
<gene>
    <name evidence="10" type="primary">rbbA</name>
    <name evidence="10" type="ORF">WNY58_06500</name>
</gene>